<dbReference type="Proteomes" id="UP000271162">
    <property type="component" value="Unassembled WGS sequence"/>
</dbReference>
<keyword evidence="2" id="KW-1185">Reference proteome</keyword>
<evidence type="ECO:0000313" key="2">
    <source>
        <dbReference type="Proteomes" id="UP000271162"/>
    </source>
</evidence>
<dbReference type="EMBL" id="UYSL01023665">
    <property type="protein sequence ID" value="VDL82508.1"/>
    <property type="molecule type" value="Genomic_DNA"/>
</dbReference>
<evidence type="ECO:0000313" key="1">
    <source>
        <dbReference type="EMBL" id="VDL82508.1"/>
    </source>
</evidence>
<accession>A0A0N4YNH0</accession>
<organism evidence="3">
    <name type="scientific">Nippostrongylus brasiliensis</name>
    <name type="common">Rat hookworm</name>
    <dbReference type="NCBI Taxonomy" id="27835"/>
    <lineage>
        <taxon>Eukaryota</taxon>
        <taxon>Metazoa</taxon>
        <taxon>Ecdysozoa</taxon>
        <taxon>Nematoda</taxon>
        <taxon>Chromadorea</taxon>
        <taxon>Rhabditida</taxon>
        <taxon>Rhabditina</taxon>
        <taxon>Rhabditomorpha</taxon>
        <taxon>Strongyloidea</taxon>
        <taxon>Heligmosomidae</taxon>
        <taxon>Nippostrongylus</taxon>
    </lineage>
</organism>
<proteinExistence type="predicted"/>
<reference evidence="3" key="1">
    <citation type="submission" date="2017-02" db="UniProtKB">
        <authorList>
            <consortium name="WormBaseParasite"/>
        </authorList>
    </citation>
    <scope>IDENTIFICATION</scope>
</reference>
<dbReference type="AlphaFoldDB" id="A0A0N4YNH0"/>
<dbReference type="WBParaSite" id="NBR_0001878201-mRNA-1">
    <property type="protein sequence ID" value="NBR_0001878201-mRNA-1"/>
    <property type="gene ID" value="NBR_0001878201"/>
</dbReference>
<gene>
    <name evidence="1" type="ORF">NBR_LOCUS18783</name>
</gene>
<evidence type="ECO:0000313" key="3">
    <source>
        <dbReference type="WBParaSite" id="NBR_0001878201-mRNA-1"/>
    </source>
</evidence>
<protein>
    <submittedName>
        <fullName evidence="3">DOMON domain-containing protein</fullName>
    </submittedName>
</protein>
<name>A0A0N4YNH0_NIPBR</name>
<reference evidence="1 2" key="2">
    <citation type="submission" date="2018-11" db="EMBL/GenBank/DDBJ databases">
        <authorList>
            <consortium name="Pathogen Informatics"/>
        </authorList>
    </citation>
    <scope>NUCLEOTIDE SEQUENCE [LARGE SCALE GENOMIC DNA]</scope>
</reference>
<sequence>MLRIGSFPLVRLPLSVSSVHWAADMTVSKLSPSCLTTIFLLLGLLLIVRAEFKADECSHTKLCMRLPVNCSEQDTGPCLAHASFKKQGPDMEIEVDGQAEDKDKTGVYVALAFSKDDKMV</sequence>